<proteinExistence type="predicted"/>
<dbReference type="Proteomes" id="UP000016496">
    <property type="component" value="Unassembled WGS sequence"/>
</dbReference>
<evidence type="ECO:0000313" key="2">
    <source>
        <dbReference type="Proteomes" id="UP000016496"/>
    </source>
</evidence>
<dbReference type="EMBL" id="AWSV01000168">
    <property type="protein sequence ID" value="ERI81203.1"/>
    <property type="molecule type" value="Genomic_DNA"/>
</dbReference>
<dbReference type="AlphaFoldDB" id="U2CB35"/>
<dbReference type="PATRIC" id="fig|1321819.3.peg.3073"/>
<accession>U2CB35</accession>
<dbReference type="RefSeq" id="WP_021647092.1">
    <property type="nucleotide sequence ID" value="NZ_KE993162.1"/>
</dbReference>
<sequence>GINIGSTYDALKQVEATGRFGQKGTWADRYIPMYGEYAPTGGIEIKAGVPQTIAQVIPLIRMLARVDIINLATSGAGTIAEEVYFVNPVGNGCVWVNPATYNTGTAQSGYMEPMLPAVLQKANSGDPLQGMGNPDSPLITYYLNEQPATSATLTTSGYDRPCIVLQLSYQSNIYYYRLDYTWDGIKGGGVPPYEKGKPMPILRNHRYIFTIKEVKGPGYRTIEDALRSPENHTNQNIVVTSVVVDEAFTDVTFNDVGQYIAVSRTSMTLKGKKTTASTDNKVEVLTNVTGGFSVRAFNDDGMEVPTGGWLSPSVPSGAANTNATVQAITDGKSFKNGYLEVRAGRLYTKVNVEQIGKIPLEYVAEHNLAGGSQYIFTFSSSEEPSGIPSTSAQSDYNLRWAASHNNNESGYYNWYVCNGIQHSQGNPSGKNLFSDVFFTSGAGKGYHLPSRWEWVGVFCYNYAYGIFLNSSTNHNNINEAIEFGGIKKTFASDYCNTGSNVTYALRFKPATGAPQDDSGSFEINFPEATDNRMLCAYRYELIPDGGPFSSHLKVQAVYLGSSFTGDINTIRDENWWTAQAATPGNVVTRTFPLTGVAQGSTILRYCGERFNYQSSTAYYTSGAWQLTFALGELWMRYDWDYMISAQGDAVRLFSDE</sequence>
<reference evidence="1 2" key="1">
    <citation type="submission" date="2013-08" db="EMBL/GenBank/DDBJ databases">
        <authorList>
            <person name="Weinstock G."/>
            <person name="Sodergren E."/>
            <person name="Wylie T."/>
            <person name="Fulton L."/>
            <person name="Fulton R."/>
            <person name="Fronick C."/>
            <person name="O'Laughlin M."/>
            <person name="Godfrey J."/>
            <person name="Miner T."/>
            <person name="Herter B."/>
            <person name="Appelbaum E."/>
            <person name="Cordes M."/>
            <person name="Lek S."/>
            <person name="Wollam A."/>
            <person name="Pepin K.H."/>
            <person name="Palsikar V.B."/>
            <person name="Mitreva M."/>
            <person name="Wilson R.K."/>
        </authorList>
    </citation>
    <scope>NUCLEOTIDE SEQUENCE [LARGE SCALE GENOMIC DNA]</scope>
    <source>
        <strain evidence="1 2">F0041</strain>
    </source>
</reference>
<evidence type="ECO:0000313" key="1">
    <source>
        <dbReference type="EMBL" id="ERI81203.1"/>
    </source>
</evidence>
<protein>
    <submittedName>
        <fullName evidence="1">Uncharacterized protein</fullName>
    </submittedName>
</protein>
<feature type="non-terminal residue" evidence="1">
    <location>
        <position position="1"/>
    </location>
</feature>
<name>U2CB35_9BACE</name>
<comment type="caution">
    <text evidence="1">The sequence shown here is derived from an EMBL/GenBank/DDBJ whole genome shotgun (WGS) entry which is preliminary data.</text>
</comment>
<gene>
    <name evidence="1" type="ORF">HMPREF1981_03330</name>
</gene>
<dbReference type="HOGENOM" id="CLU_417734_0_0_10"/>
<organism evidence="1 2">
    <name type="scientific">Bacteroides pyogenes F0041</name>
    <dbReference type="NCBI Taxonomy" id="1321819"/>
    <lineage>
        <taxon>Bacteria</taxon>
        <taxon>Pseudomonadati</taxon>
        <taxon>Bacteroidota</taxon>
        <taxon>Bacteroidia</taxon>
        <taxon>Bacteroidales</taxon>
        <taxon>Bacteroidaceae</taxon>
        <taxon>Bacteroides</taxon>
    </lineage>
</organism>